<name>A0A835JZT5_9ROSI</name>
<feature type="region of interest" description="Disordered" evidence="1">
    <location>
        <begin position="108"/>
        <end position="133"/>
    </location>
</feature>
<evidence type="ECO:0000256" key="1">
    <source>
        <dbReference type="SAM" id="MobiDB-lite"/>
    </source>
</evidence>
<reference evidence="2 3" key="1">
    <citation type="submission" date="2020-10" db="EMBL/GenBank/DDBJ databases">
        <title>Plant Genome Project.</title>
        <authorList>
            <person name="Zhang R.-G."/>
        </authorList>
    </citation>
    <scope>NUCLEOTIDE SEQUENCE [LARGE SCALE GENOMIC DNA]</scope>
    <source>
        <strain evidence="2">FAFU-HL-1</strain>
        <tissue evidence="2">Leaf</tissue>
    </source>
</reference>
<evidence type="ECO:0000313" key="3">
    <source>
        <dbReference type="Proteomes" id="UP000657918"/>
    </source>
</evidence>
<dbReference type="Proteomes" id="UP000657918">
    <property type="component" value="Chromosome 8"/>
</dbReference>
<evidence type="ECO:0000313" key="2">
    <source>
        <dbReference type="EMBL" id="KAF9677341.1"/>
    </source>
</evidence>
<dbReference type="AlphaFoldDB" id="A0A835JZT5"/>
<sequence length="151" mass="17297">MEGWMTGSLFAGVEEEDFTLDNFLFLQKVKICVRAEDEALYKMVRATRDRSGEFLKVVEDSIEEFNAKQIQAAIAEIARNLEDLNFEGSSDWGPDVLYSFETRATPKPLFSPQIREPQRGEPEYETSQEKSQAGCCLKIHKKILSPRNEKN</sequence>
<organism evidence="2 3">
    <name type="scientific">Salix dunnii</name>
    <dbReference type="NCBI Taxonomy" id="1413687"/>
    <lineage>
        <taxon>Eukaryota</taxon>
        <taxon>Viridiplantae</taxon>
        <taxon>Streptophyta</taxon>
        <taxon>Embryophyta</taxon>
        <taxon>Tracheophyta</taxon>
        <taxon>Spermatophyta</taxon>
        <taxon>Magnoliopsida</taxon>
        <taxon>eudicotyledons</taxon>
        <taxon>Gunneridae</taxon>
        <taxon>Pentapetalae</taxon>
        <taxon>rosids</taxon>
        <taxon>fabids</taxon>
        <taxon>Malpighiales</taxon>
        <taxon>Salicaceae</taxon>
        <taxon>Saliceae</taxon>
        <taxon>Salix</taxon>
    </lineage>
</organism>
<dbReference type="EMBL" id="JADGMS010000008">
    <property type="protein sequence ID" value="KAF9677341.1"/>
    <property type="molecule type" value="Genomic_DNA"/>
</dbReference>
<accession>A0A835JZT5</accession>
<gene>
    <name evidence="2" type="ORF">SADUNF_Sadunf08G0097700</name>
</gene>
<comment type="caution">
    <text evidence="2">The sequence shown here is derived from an EMBL/GenBank/DDBJ whole genome shotgun (WGS) entry which is preliminary data.</text>
</comment>
<protein>
    <submittedName>
        <fullName evidence="2">Uncharacterized protein</fullName>
    </submittedName>
</protein>
<keyword evidence="3" id="KW-1185">Reference proteome</keyword>
<proteinExistence type="predicted"/>